<dbReference type="STRING" id="180088.A0A1J8PP62"/>
<evidence type="ECO:0000313" key="1">
    <source>
        <dbReference type="EMBL" id="OJA09587.1"/>
    </source>
</evidence>
<evidence type="ECO:0008006" key="3">
    <source>
        <dbReference type="Google" id="ProtNLM"/>
    </source>
</evidence>
<name>A0A1J8PP62_9AGAM</name>
<dbReference type="EMBL" id="LVVM01005868">
    <property type="protein sequence ID" value="OJA09587.1"/>
    <property type="molecule type" value="Genomic_DNA"/>
</dbReference>
<comment type="caution">
    <text evidence="1">The sequence shown here is derived from an EMBL/GenBank/DDBJ whole genome shotgun (WGS) entry which is preliminary data.</text>
</comment>
<keyword evidence="2" id="KW-1185">Reference proteome</keyword>
<accession>A0A1J8PP62</accession>
<proteinExistence type="predicted"/>
<dbReference type="OrthoDB" id="3221235at2759"/>
<reference evidence="1" key="1">
    <citation type="submission" date="2016-03" db="EMBL/GenBank/DDBJ databases">
        <title>Comparative genomics of the ectomycorrhizal sister species Rhizopogon vinicolor and Rhizopogon vesiculosus (Basidiomycota: Boletales) reveals a divergence of the mating type B locus.</title>
        <authorList>
            <person name="Mujic A.B."/>
            <person name="Kuo A."/>
            <person name="Tritt A."/>
            <person name="Lipzen A."/>
            <person name="Chen C."/>
            <person name="Johnson J."/>
            <person name="Sharma A."/>
            <person name="Barry K."/>
            <person name="Grigoriev I.V."/>
            <person name="Spatafora J.W."/>
        </authorList>
    </citation>
    <scope>NUCLEOTIDE SEQUENCE [LARGE SCALE GENOMIC DNA]</scope>
    <source>
        <strain evidence="1">AM-OR11-056</strain>
    </source>
</reference>
<evidence type="ECO:0000313" key="2">
    <source>
        <dbReference type="Proteomes" id="UP000183567"/>
    </source>
</evidence>
<dbReference type="Proteomes" id="UP000183567">
    <property type="component" value="Unassembled WGS sequence"/>
</dbReference>
<dbReference type="AlphaFoldDB" id="A0A1J8PP62"/>
<organism evidence="1 2">
    <name type="scientific">Rhizopogon vesiculosus</name>
    <dbReference type="NCBI Taxonomy" id="180088"/>
    <lineage>
        <taxon>Eukaryota</taxon>
        <taxon>Fungi</taxon>
        <taxon>Dikarya</taxon>
        <taxon>Basidiomycota</taxon>
        <taxon>Agaricomycotina</taxon>
        <taxon>Agaricomycetes</taxon>
        <taxon>Agaricomycetidae</taxon>
        <taxon>Boletales</taxon>
        <taxon>Suillineae</taxon>
        <taxon>Rhizopogonaceae</taxon>
        <taxon>Rhizopogon</taxon>
    </lineage>
</organism>
<gene>
    <name evidence="1" type="ORF">AZE42_06664</name>
</gene>
<sequence length="426" mass="48887">MQELGLEEATAKSDVNIMPASDIIDALQNILEHSRLMIPDLETTYSKSPNPNQYQASQLKEQPESINAILTERREQLNTVLRNIPALNTIMIKIKDLRQQLVGEQHKIVHSMTLHRGYKSALWRLPVEVLNQIFIHCLPKTDCWWISPEVAPILLTKICRKWREVAVNLPSLWCRLLVGGYGARQKTAFCYESWLKRSRRHPLSLQIHYVPKDITMIQTLLQPYTNQISSLQIILEDIYSQPLFLPNLPALRELTLDGPVSYSFIGSFSCPRLRNFKLKAFVADPVRIQWPSCDVWFHLTNLEINVERSHQCLHLLYQCPNLSFFTTFPPESATDYAGVSISLTFTIVGAIDLAPAELQFCHCVTRFNDLTNNQQPTQRPTYIALTNKMHVYELEDAPANSVVPASDIIDALQNILERLQLMVRLF</sequence>
<protein>
    <recommendedName>
        <fullName evidence="3">F-box domain-containing protein</fullName>
    </recommendedName>
</protein>